<dbReference type="PROSITE" id="PS51186">
    <property type="entry name" value="GNAT"/>
    <property type="match status" value="1"/>
</dbReference>
<dbReference type="RefSeq" id="WP_192793151.1">
    <property type="nucleotide sequence ID" value="NZ_JADBEK010000001.1"/>
</dbReference>
<organism evidence="3 4">
    <name type="scientific">Nonomuraea angiospora</name>
    <dbReference type="NCBI Taxonomy" id="46172"/>
    <lineage>
        <taxon>Bacteria</taxon>
        <taxon>Bacillati</taxon>
        <taxon>Actinomycetota</taxon>
        <taxon>Actinomycetes</taxon>
        <taxon>Streptosporangiales</taxon>
        <taxon>Streptosporangiaceae</taxon>
        <taxon>Nonomuraea</taxon>
    </lineage>
</organism>
<protein>
    <submittedName>
        <fullName evidence="3">GNAT superfamily acetyltransferase</fullName>
    </submittedName>
</protein>
<dbReference type="Proteomes" id="UP000633509">
    <property type="component" value="Unassembled WGS sequence"/>
</dbReference>
<reference evidence="3 4" key="1">
    <citation type="submission" date="2020-10" db="EMBL/GenBank/DDBJ databases">
        <title>Sequencing the genomes of 1000 actinobacteria strains.</title>
        <authorList>
            <person name="Klenk H.-P."/>
        </authorList>
    </citation>
    <scope>NUCLEOTIDE SEQUENCE [LARGE SCALE GENOMIC DNA]</scope>
    <source>
        <strain evidence="3 4">DSM 43173</strain>
    </source>
</reference>
<dbReference type="EMBL" id="JADBEK010000001">
    <property type="protein sequence ID" value="MBE1593850.1"/>
    <property type="molecule type" value="Genomic_DNA"/>
</dbReference>
<name>A0ABR9MMH1_9ACTN</name>
<feature type="domain" description="N-acetyltransferase" evidence="2">
    <location>
        <begin position="2"/>
        <end position="143"/>
    </location>
</feature>
<evidence type="ECO:0000313" key="3">
    <source>
        <dbReference type="EMBL" id="MBE1593850.1"/>
    </source>
</evidence>
<evidence type="ECO:0000313" key="4">
    <source>
        <dbReference type="Proteomes" id="UP000633509"/>
    </source>
</evidence>
<dbReference type="PANTHER" id="PTHR41700:SF1">
    <property type="entry name" value="N-ACETYLTRANSFERASE DOMAIN-CONTAINING PROTEIN"/>
    <property type="match status" value="1"/>
</dbReference>
<dbReference type="SUPFAM" id="SSF55729">
    <property type="entry name" value="Acyl-CoA N-acyltransferases (Nat)"/>
    <property type="match status" value="1"/>
</dbReference>
<dbReference type="InterPro" id="IPR038764">
    <property type="entry name" value="GNAT_N_AcTrfase_prd"/>
</dbReference>
<sequence length="270" mass="28956">MVEVRELHEMAEFEQVGAVFDDIWHFGTSAPPITIELMRALAHAGGYVAGAFERGRLVGGSVGFLAVGNALHSHVTGTAAGRGIGFALKLHQRRWALERGLERITWTYDPLMRRNAHFNLAKLGARPSEYLPCFYGVMDDAINRGDESDRLLTVWPLSDPRVEALARREPHVGASARREPRGPDGVPPDGLPPGTVVALADVGGRPVAGPVDAGTVLVAVPADIAGLRDADPGTAKAWRHAVRDVLGGLMAEGRAVTGFCGKSYYVVERL</sequence>
<dbReference type="PANTHER" id="PTHR41700">
    <property type="entry name" value="GCN5-RELATED N-ACETYLTRANSFERASE"/>
    <property type="match status" value="1"/>
</dbReference>
<evidence type="ECO:0000259" key="2">
    <source>
        <dbReference type="PROSITE" id="PS51186"/>
    </source>
</evidence>
<feature type="region of interest" description="Disordered" evidence="1">
    <location>
        <begin position="168"/>
        <end position="190"/>
    </location>
</feature>
<accession>A0ABR9MMH1</accession>
<feature type="compositionally biased region" description="Basic and acidic residues" evidence="1">
    <location>
        <begin position="168"/>
        <end position="182"/>
    </location>
</feature>
<comment type="caution">
    <text evidence="3">The sequence shown here is derived from an EMBL/GenBank/DDBJ whole genome shotgun (WGS) entry which is preliminary data.</text>
</comment>
<dbReference type="InterPro" id="IPR000182">
    <property type="entry name" value="GNAT_dom"/>
</dbReference>
<proteinExistence type="predicted"/>
<evidence type="ECO:0000256" key="1">
    <source>
        <dbReference type="SAM" id="MobiDB-lite"/>
    </source>
</evidence>
<gene>
    <name evidence="3" type="ORF">H4W80_012108</name>
</gene>
<dbReference type="InterPro" id="IPR016181">
    <property type="entry name" value="Acyl_CoA_acyltransferase"/>
</dbReference>
<keyword evidence="4" id="KW-1185">Reference proteome</keyword>